<protein>
    <submittedName>
        <fullName evidence="4">Class II aldolase</fullName>
    </submittedName>
</protein>
<dbReference type="SUPFAM" id="SSF53639">
    <property type="entry name" value="AraD/HMP-PK domain-like"/>
    <property type="match status" value="1"/>
</dbReference>
<reference evidence="4 5" key="1">
    <citation type="submission" date="2019-10" db="EMBL/GenBank/DDBJ databases">
        <title>Rubrobacter sp nov SCSIO 52090 isolated from a deep-sea sediment in the South China Sea.</title>
        <authorList>
            <person name="Chen R.W."/>
        </authorList>
    </citation>
    <scope>NUCLEOTIDE SEQUENCE [LARGE SCALE GENOMIC DNA]</scope>
    <source>
        <strain evidence="4 5">SCSIO 52909</strain>
    </source>
</reference>
<dbReference type="InterPro" id="IPR050197">
    <property type="entry name" value="Aldolase_class_II_sugar_metab"/>
</dbReference>
<keyword evidence="2" id="KW-0456">Lyase</keyword>
<dbReference type="GO" id="GO:0046872">
    <property type="term" value="F:metal ion binding"/>
    <property type="evidence" value="ECO:0007669"/>
    <property type="project" value="UniProtKB-KW"/>
</dbReference>
<sequence length="259" mass="27473">MPVNAPSGTRLDELVGLSRSLGRPERDLVILGEGNTSVRLDDETFLVKASGTSLAEAREGSFVRMDLGRTLALLDLVDPSDGELGEALMAARSEGEGDLRPSIEAVMHALCLTEGEATFVGHTHPTAVNAVLCSDRAGSLSEGAIFPDQVVVLGRHPLYLPYVDVGLPLAHALLDALRAHRRRVGAAPKTIYLQNHGLVALGQSAGGVEQVTTMAAKHARIMSGVLAAGEPVYLTAGQADSLDARPDEEYRRRVIQGDR</sequence>
<evidence type="ECO:0000259" key="3">
    <source>
        <dbReference type="SMART" id="SM01007"/>
    </source>
</evidence>
<keyword evidence="1" id="KW-0479">Metal-binding</keyword>
<dbReference type="SMART" id="SM01007">
    <property type="entry name" value="Aldolase_II"/>
    <property type="match status" value="1"/>
</dbReference>
<dbReference type="AlphaFoldDB" id="A0A6G8QES7"/>
<accession>A0A6G8QES7</accession>
<dbReference type="GO" id="GO:0019323">
    <property type="term" value="P:pentose catabolic process"/>
    <property type="evidence" value="ECO:0007669"/>
    <property type="project" value="TreeGrafter"/>
</dbReference>
<dbReference type="KEGG" id="rub:GBA63_01830"/>
<name>A0A6G8QES7_9ACTN</name>
<dbReference type="Pfam" id="PF00596">
    <property type="entry name" value="Aldolase_II"/>
    <property type="match status" value="1"/>
</dbReference>
<dbReference type="Gene3D" id="3.40.225.10">
    <property type="entry name" value="Class II aldolase/adducin N-terminal domain"/>
    <property type="match status" value="1"/>
</dbReference>
<evidence type="ECO:0000313" key="4">
    <source>
        <dbReference type="EMBL" id="QIN84989.1"/>
    </source>
</evidence>
<keyword evidence="5" id="KW-1185">Reference proteome</keyword>
<dbReference type="InterPro" id="IPR036409">
    <property type="entry name" value="Aldolase_II/adducin_N_sf"/>
</dbReference>
<dbReference type="Proteomes" id="UP000501452">
    <property type="component" value="Chromosome"/>
</dbReference>
<proteinExistence type="predicted"/>
<evidence type="ECO:0000256" key="2">
    <source>
        <dbReference type="ARBA" id="ARBA00023239"/>
    </source>
</evidence>
<evidence type="ECO:0000313" key="5">
    <source>
        <dbReference type="Proteomes" id="UP000501452"/>
    </source>
</evidence>
<dbReference type="GO" id="GO:0005829">
    <property type="term" value="C:cytosol"/>
    <property type="evidence" value="ECO:0007669"/>
    <property type="project" value="TreeGrafter"/>
</dbReference>
<dbReference type="EMBL" id="CP045119">
    <property type="protein sequence ID" value="QIN84989.1"/>
    <property type="molecule type" value="Genomic_DNA"/>
</dbReference>
<feature type="domain" description="Class II aldolase/adducin N-terminal" evidence="3">
    <location>
        <begin position="12"/>
        <end position="223"/>
    </location>
</feature>
<dbReference type="PANTHER" id="PTHR22789">
    <property type="entry name" value="FUCULOSE PHOSPHATE ALDOLASE"/>
    <property type="match status" value="1"/>
</dbReference>
<dbReference type="RefSeq" id="WP_166179726.1">
    <property type="nucleotide sequence ID" value="NZ_CP045119.1"/>
</dbReference>
<gene>
    <name evidence="4" type="ORF">GBA63_01830</name>
</gene>
<organism evidence="4 5">
    <name type="scientific">Rubrobacter tropicus</name>
    <dbReference type="NCBI Taxonomy" id="2653851"/>
    <lineage>
        <taxon>Bacteria</taxon>
        <taxon>Bacillati</taxon>
        <taxon>Actinomycetota</taxon>
        <taxon>Rubrobacteria</taxon>
        <taxon>Rubrobacterales</taxon>
        <taxon>Rubrobacteraceae</taxon>
        <taxon>Rubrobacter</taxon>
    </lineage>
</organism>
<dbReference type="GO" id="GO:0016832">
    <property type="term" value="F:aldehyde-lyase activity"/>
    <property type="evidence" value="ECO:0007669"/>
    <property type="project" value="TreeGrafter"/>
</dbReference>
<dbReference type="InterPro" id="IPR001303">
    <property type="entry name" value="Aldolase_II/adducin_N"/>
</dbReference>
<evidence type="ECO:0000256" key="1">
    <source>
        <dbReference type="ARBA" id="ARBA00022723"/>
    </source>
</evidence>
<dbReference type="PANTHER" id="PTHR22789:SF0">
    <property type="entry name" value="3-OXO-TETRONATE 4-PHOSPHATE DECARBOXYLASE-RELATED"/>
    <property type="match status" value="1"/>
</dbReference>